<comment type="caution">
    <text evidence="1">The sequence shown here is derived from an EMBL/GenBank/DDBJ whole genome shotgun (WGS) entry which is preliminary data.</text>
</comment>
<name>A0A0F9LL75_9ZZZZ</name>
<accession>A0A0F9LL75</accession>
<evidence type="ECO:0000313" key="1">
    <source>
        <dbReference type="EMBL" id="KKM65080.1"/>
    </source>
</evidence>
<dbReference type="AlphaFoldDB" id="A0A0F9LL75"/>
<proteinExistence type="predicted"/>
<dbReference type="EMBL" id="LAZR01010784">
    <property type="protein sequence ID" value="KKM65080.1"/>
    <property type="molecule type" value="Genomic_DNA"/>
</dbReference>
<protein>
    <submittedName>
        <fullName evidence="1">Uncharacterized protein</fullName>
    </submittedName>
</protein>
<reference evidence="1" key="1">
    <citation type="journal article" date="2015" name="Nature">
        <title>Complex archaea that bridge the gap between prokaryotes and eukaryotes.</title>
        <authorList>
            <person name="Spang A."/>
            <person name="Saw J.H."/>
            <person name="Jorgensen S.L."/>
            <person name="Zaremba-Niedzwiedzka K."/>
            <person name="Martijn J."/>
            <person name="Lind A.E."/>
            <person name="van Eijk R."/>
            <person name="Schleper C."/>
            <person name="Guy L."/>
            <person name="Ettema T.J."/>
        </authorList>
    </citation>
    <scope>NUCLEOTIDE SEQUENCE</scope>
</reference>
<gene>
    <name evidence="1" type="ORF">LCGC14_1494840</name>
</gene>
<sequence length="111" mass="12300">MKLLLGDLGDYDARVAAGEQLPREEGRAPQSEVLLDPHFLPVRELLDQVTRLRALLEEHMGLVSNGNTWGYCMGCDAWLHEVPGAPAQPHLADCILSRTRAELGEKQQEGK</sequence>
<organism evidence="1">
    <name type="scientific">marine sediment metagenome</name>
    <dbReference type="NCBI Taxonomy" id="412755"/>
    <lineage>
        <taxon>unclassified sequences</taxon>
        <taxon>metagenomes</taxon>
        <taxon>ecological metagenomes</taxon>
    </lineage>
</organism>